<dbReference type="EMBL" id="OZ075127">
    <property type="protein sequence ID" value="CAL4949630.1"/>
    <property type="molecule type" value="Genomic_DNA"/>
</dbReference>
<evidence type="ECO:0000313" key="1">
    <source>
        <dbReference type="EMBL" id="CAL4949630.1"/>
    </source>
</evidence>
<reference evidence="1" key="1">
    <citation type="submission" date="2024-10" db="EMBL/GenBank/DDBJ databases">
        <authorList>
            <person name="Ryan C."/>
        </authorList>
    </citation>
    <scope>NUCLEOTIDE SEQUENCE [LARGE SCALE GENOMIC DNA]</scope>
</reference>
<sequence length="292" mass="31326">MSHAAALQEAAQHLLGALGINDTHKTAATTCQMLKDYINKACSMATKLGIMEALPGQGNKAPSTLPQTQSNVPVGRAFSRIKEVLPADVAYEEGPTVADVEQALRRFELDSFLAPSHLIPQAVSPMQMPQDLQAMNMAEPQLEDVIMVDVDTEEAEVPEVNQIAAGNASTNVNSTPAVADFFVASPPPLLNATRHHHYLPHRRSQPAALGNDASSICHRYAALQDFVAMFNGPLPQEIIAALSEMFNIGNDDDADDLDQALAGLVNEGIAELQEDAHEVQAQATAAQLAFFR</sequence>
<accession>A0ABC8YUX6</accession>
<keyword evidence="2" id="KW-1185">Reference proteome</keyword>
<evidence type="ECO:0000313" key="2">
    <source>
        <dbReference type="Proteomes" id="UP001497457"/>
    </source>
</evidence>
<proteinExistence type="predicted"/>
<gene>
    <name evidence="1" type="ORF">URODEC1_LOCUS38007</name>
</gene>
<dbReference type="Proteomes" id="UP001497457">
    <property type="component" value="Chromosome 17b"/>
</dbReference>
<name>A0ABC8YUX6_9POAL</name>
<protein>
    <submittedName>
        <fullName evidence="1">Uncharacterized protein</fullName>
    </submittedName>
</protein>
<organism evidence="1 2">
    <name type="scientific">Urochloa decumbens</name>
    <dbReference type="NCBI Taxonomy" id="240449"/>
    <lineage>
        <taxon>Eukaryota</taxon>
        <taxon>Viridiplantae</taxon>
        <taxon>Streptophyta</taxon>
        <taxon>Embryophyta</taxon>
        <taxon>Tracheophyta</taxon>
        <taxon>Spermatophyta</taxon>
        <taxon>Magnoliopsida</taxon>
        <taxon>Liliopsida</taxon>
        <taxon>Poales</taxon>
        <taxon>Poaceae</taxon>
        <taxon>PACMAD clade</taxon>
        <taxon>Panicoideae</taxon>
        <taxon>Panicodae</taxon>
        <taxon>Paniceae</taxon>
        <taxon>Melinidinae</taxon>
        <taxon>Urochloa</taxon>
    </lineage>
</organism>
<dbReference type="AlphaFoldDB" id="A0ABC8YUX6"/>